<feature type="compositionally biased region" description="Polar residues" evidence="4">
    <location>
        <begin position="168"/>
        <end position="193"/>
    </location>
</feature>
<evidence type="ECO:0000259" key="5">
    <source>
        <dbReference type="Pfam" id="PF04500"/>
    </source>
</evidence>
<reference evidence="6" key="1">
    <citation type="journal article" date="2017" name="Parasit. Vectors">
        <title>Sialotranscriptomics of Rhipicephalus zambeziensis reveals intricate expression profiles of secretory proteins and suggests tight temporal transcriptional regulation during blood-feeding.</title>
        <authorList>
            <person name="de Castro M.H."/>
            <person name="de Klerk D."/>
            <person name="Pienaar R."/>
            <person name="Rees D.J.G."/>
            <person name="Mans B.J."/>
        </authorList>
    </citation>
    <scope>NUCLEOTIDE SEQUENCE</scope>
    <source>
        <tissue evidence="6">Salivary glands</tissue>
    </source>
</reference>
<feature type="compositionally biased region" description="Basic and acidic residues" evidence="4">
    <location>
        <begin position="281"/>
        <end position="297"/>
    </location>
</feature>
<feature type="region of interest" description="Disordered" evidence="4">
    <location>
        <begin position="168"/>
        <end position="209"/>
    </location>
</feature>
<sequence length="469" mass="51947">MDARKVRGGSGDTDPGLQQANALLPVQLVPTPRGGFKAKYGGFTFNMETSKGSRRHWHCNVRGCKSRLTTDEYGEDHVVFKLTAHNEDVHQRAANEKKRRRSEAAFRQQVTTKIGDFSYILEDTIGEHYCWRCKYVQCKGKCRTDRNGRLVLGPSEHSCVQLSGSAHVSAGSQGDQIDNEESTQSAPGSFTCQKQEEERDEPAEKKPKLCEQVKQEKLEGSKIIDSEVVKSEPGSQPGPFVKRERSLNASPEPDASGDITSTDACDRDNKRRPSHSGHVLFGERSEERGASVCKKETASGAPLSSETARRECVHILSESEDEDGTEDDRSAVNTSGREVQDDAEQPFSSADAKDKAAWSHKPVSTDYEGSSDDYDEEADEEPGVADSSVCDEANMSRSPHARCAQVLQVTNESSEREMRIALFRQMCELLRAETELAKQRCRNAALRECLLVHRLADLEPESKSTSTDI</sequence>
<keyword evidence="3" id="KW-0862">Zinc</keyword>
<dbReference type="EMBL" id="GFPF01001209">
    <property type="protein sequence ID" value="MAA12355.1"/>
    <property type="molecule type" value="Transcribed_RNA"/>
</dbReference>
<evidence type="ECO:0000256" key="1">
    <source>
        <dbReference type="ARBA" id="ARBA00022723"/>
    </source>
</evidence>
<keyword evidence="1" id="KW-0479">Metal-binding</keyword>
<dbReference type="AlphaFoldDB" id="A0A224Y6M4"/>
<name>A0A224Y6M4_9ACAR</name>
<feature type="domain" description="FLYWCH-type" evidence="5">
    <location>
        <begin position="30"/>
        <end position="86"/>
    </location>
</feature>
<feature type="compositionally biased region" description="Acidic residues" evidence="4">
    <location>
        <begin position="369"/>
        <end position="383"/>
    </location>
</feature>
<evidence type="ECO:0000313" key="6">
    <source>
        <dbReference type="EMBL" id="MAA12355.1"/>
    </source>
</evidence>
<proteinExistence type="predicted"/>
<protein>
    <submittedName>
        <fullName evidence="6">Protein containing FLYWCH domain</fullName>
    </submittedName>
</protein>
<dbReference type="Pfam" id="PF04500">
    <property type="entry name" value="FLYWCH"/>
    <property type="match status" value="1"/>
</dbReference>
<keyword evidence="2" id="KW-0863">Zinc-finger</keyword>
<accession>A0A224Y6M4</accession>
<evidence type="ECO:0000256" key="4">
    <source>
        <dbReference type="SAM" id="MobiDB-lite"/>
    </source>
</evidence>
<dbReference type="Gene3D" id="2.20.25.240">
    <property type="match status" value="1"/>
</dbReference>
<evidence type="ECO:0000256" key="3">
    <source>
        <dbReference type="ARBA" id="ARBA00022833"/>
    </source>
</evidence>
<feature type="region of interest" description="Disordered" evidence="4">
    <location>
        <begin position="224"/>
        <end position="395"/>
    </location>
</feature>
<organism evidence="6">
    <name type="scientific">Rhipicephalus zambeziensis</name>
    <dbReference type="NCBI Taxonomy" id="60191"/>
    <lineage>
        <taxon>Eukaryota</taxon>
        <taxon>Metazoa</taxon>
        <taxon>Ecdysozoa</taxon>
        <taxon>Arthropoda</taxon>
        <taxon>Chelicerata</taxon>
        <taxon>Arachnida</taxon>
        <taxon>Acari</taxon>
        <taxon>Parasitiformes</taxon>
        <taxon>Ixodida</taxon>
        <taxon>Ixodoidea</taxon>
        <taxon>Ixodidae</taxon>
        <taxon>Rhipicephalinae</taxon>
        <taxon>Rhipicephalus</taxon>
        <taxon>Rhipicephalus</taxon>
    </lineage>
</organism>
<feature type="compositionally biased region" description="Basic and acidic residues" evidence="4">
    <location>
        <begin position="194"/>
        <end position="209"/>
    </location>
</feature>
<dbReference type="GO" id="GO:0008270">
    <property type="term" value="F:zinc ion binding"/>
    <property type="evidence" value="ECO:0007669"/>
    <property type="project" value="UniProtKB-KW"/>
</dbReference>
<dbReference type="InterPro" id="IPR007588">
    <property type="entry name" value="Znf_FLYWCH"/>
</dbReference>
<evidence type="ECO:0000256" key="2">
    <source>
        <dbReference type="ARBA" id="ARBA00022771"/>
    </source>
</evidence>